<evidence type="ECO:0000256" key="13">
    <source>
        <dbReference type="ARBA" id="ARBA00037884"/>
    </source>
</evidence>
<comment type="pathway">
    <text evidence="13">Lipid metabolism; leukotriene C4 biosynthesis.</text>
</comment>
<protein>
    <recommendedName>
        <fullName evidence="18">Glutathione S-transferase 3, mitochondrial</fullName>
        <ecNumber evidence="15">4.4.1.20</ecNumber>
    </recommendedName>
    <alternativeName>
        <fullName evidence="19">Glutathione peroxidase MGST3</fullName>
    </alternativeName>
    <alternativeName>
        <fullName evidence="20">LTC4 synthase MGST3</fullName>
    </alternativeName>
</protein>
<dbReference type="InterPro" id="IPR023352">
    <property type="entry name" value="MAPEG-like_dom_sf"/>
</dbReference>
<keyword evidence="7" id="KW-0443">Lipid metabolism</keyword>
<keyword evidence="23" id="KW-1185">Reference proteome</keyword>
<dbReference type="EMBL" id="KI631928">
    <property type="protein sequence ID" value="EYU25640.1"/>
    <property type="molecule type" value="Genomic_DNA"/>
</dbReference>
<reference evidence="22 23" key="1">
    <citation type="journal article" date="2013" name="Proc. Natl. Acad. Sci. U.S.A.">
        <title>Fine-scale variation in meiotic recombination in Mimulus inferred from population shotgun sequencing.</title>
        <authorList>
            <person name="Hellsten U."/>
            <person name="Wright K.M."/>
            <person name="Jenkins J."/>
            <person name="Shu S."/>
            <person name="Yuan Y."/>
            <person name="Wessler S.R."/>
            <person name="Schmutz J."/>
            <person name="Willis J.H."/>
            <person name="Rokhsar D.S."/>
        </authorList>
    </citation>
    <scope>NUCLEOTIDE SEQUENCE [LARGE SCALE GENOMIC DNA]</scope>
    <source>
        <strain evidence="23">cv. DUN x IM62</strain>
    </source>
</reference>
<evidence type="ECO:0000256" key="12">
    <source>
        <dbReference type="ARBA" id="ARBA00023288"/>
    </source>
</evidence>
<evidence type="ECO:0000256" key="2">
    <source>
        <dbReference type="ARBA" id="ARBA00022679"/>
    </source>
</evidence>
<name>A0A022QGK5_ERYGU</name>
<evidence type="ECO:0000256" key="15">
    <source>
        <dbReference type="ARBA" id="ARBA00039056"/>
    </source>
</evidence>
<dbReference type="GO" id="GO:0006629">
    <property type="term" value="P:lipid metabolic process"/>
    <property type="evidence" value="ECO:0007669"/>
    <property type="project" value="UniProtKB-KW"/>
</dbReference>
<keyword evidence="9 21" id="KW-0472">Membrane</keyword>
<dbReference type="GO" id="GO:0005741">
    <property type="term" value="C:mitochondrial outer membrane"/>
    <property type="evidence" value="ECO:0007669"/>
    <property type="project" value="UniProtKB-SubCell"/>
</dbReference>
<dbReference type="EC" id="4.4.1.20" evidence="15"/>
<dbReference type="GO" id="GO:0005635">
    <property type="term" value="C:nuclear envelope"/>
    <property type="evidence" value="ECO:0000318"/>
    <property type="project" value="GO_Central"/>
</dbReference>
<keyword evidence="12" id="KW-0449">Lipoprotein</keyword>
<keyword evidence="8" id="KW-0496">Mitochondrion</keyword>
<dbReference type="Pfam" id="PF01124">
    <property type="entry name" value="MAPEG"/>
    <property type="match status" value="1"/>
</dbReference>
<organism evidence="22 23">
    <name type="scientific">Erythranthe guttata</name>
    <name type="common">Yellow monkey flower</name>
    <name type="synonym">Mimulus guttatus</name>
    <dbReference type="NCBI Taxonomy" id="4155"/>
    <lineage>
        <taxon>Eukaryota</taxon>
        <taxon>Viridiplantae</taxon>
        <taxon>Streptophyta</taxon>
        <taxon>Embryophyta</taxon>
        <taxon>Tracheophyta</taxon>
        <taxon>Spermatophyta</taxon>
        <taxon>Magnoliopsida</taxon>
        <taxon>eudicotyledons</taxon>
        <taxon>Gunneridae</taxon>
        <taxon>Pentapetalae</taxon>
        <taxon>asterids</taxon>
        <taxon>lamiids</taxon>
        <taxon>Lamiales</taxon>
        <taxon>Phrymaceae</taxon>
        <taxon>Erythranthe</taxon>
    </lineage>
</organism>
<comment type="catalytic activity">
    <reaction evidence="16">
        <text>leukotriene C4 = leukotriene A4 + glutathione</text>
        <dbReference type="Rhea" id="RHEA:17617"/>
        <dbReference type="ChEBI" id="CHEBI:57463"/>
        <dbReference type="ChEBI" id="CHEBI:57925"/>
        <dbReference type="ChEBI" id="CHEBI:57973"/>
        <dbReference type="EC" id="4.4.1.20"/>
    </reaction>
    <physiologicalReaction direction="right-to-left" evidence="16">
        <dbReference type="Rhea" id="RHEA:17619"/>
    </physiologicalReaction>
</comment>
<evidence type="ECO:0000256" key="11">
    <source>
        <dbReference type="ARBA" id="ARBA00023239"/>
    </source>
</evidence>
<keyword evidence="5 21" id="KW-1133">Transmembrane helix</keyword>
<dbReference type="eggNOG" id="ENOG502S4E5">
    <property type="taxonomic scope" value="Eukaryota"/>
</dbReference>
<evidence type="ECO:0000256" key="21">
    <source>
        <dbReference type="SAM" id="Phobius"/>
    </source>
</evidence>
<keyword evidence="6" id="KW-0560">Oxidoreductase</keyword>
<evidence type="ECO:0000256" key="6">
    <source>
        <dbReference type="ARBA" id="ARBA00023002"/>
    </source>
</evidence>
<accession>A0A022QGK5</accession>
<evidence type="ECO:0000256" key="18">
    <source>
        <dbReference type="ARBA" id="ARBA00069748"/>
    </source>
</evidence>
<evidence type="ECO:0000256" key="3">
    <source>
        <dbReference type="ARBA" id="ARBA00022692"/>
    </source>
</evidence>
<comment type="catalytic activity">
    <reaction evidence="17">
        <text>15-deoxy-Delta(12,14)-prostaglandin J2 + glutathione = 15-deoxy-Delta(12,14)-prostaglandin J2-S-(R)-glutathione</text>
        <dbReference type="Rhea" id="RHEA:75963"/>
        <dbReference type="ChEBI" id="CHEBI:57925"/>
        <dbReference type="ChEBI" id="CHEBI:85236"/>
        <dbReference type="ChEBI" id="CHEBI:194498"/>
    </reaction>
    <physiologicalReaction direction="left-to-right" evidence="17">
        <dbReference type="Rhea" id="RHEA:75964"/>
    </physiologicalReaction>
</comment>
<keyword evidence="2" id="KW-0808">Transferase</keyword>
<dbReference type="GO" id="GO:0004364">
    <property type="term" value="F:glutathione transferase activity"/>
    <property type="evidence" value="ECO:0000318"/>
    <property type="project" value="GO_Central"/>
</dbReference>
<feature type="transmembrane region" description="Helical" evidence="21">
    <location>
        <begin position="167"/>
        <end position="190"/>
    </location>
</feature>
<dbReference type="PANTHER" id="PTHR10250">
    <property type="entry name" value="MICROSOMAL GLUTATHIONE S-TRANSFERASE"/>
    <property type="match status" value="1"/>
</dbReference>
<evidence type="ECO:0000256" key="9">
    <source>
        <dbReference type="ARBA" id="ARBA00023136"/>
    </source>
</evidence>
<dbReference type="InterPro" id="IPR001129">
    <property type="entry name" value="Membr-assoc_MAPEG"/>
</dbReference>
<feature type="transmembrane region" description="Helical" evidence="21">
    <location>
        <begin position="123"/>
        <end position="147"/>
    </location>
</feature>
<dbReference type="PANTHER" id="PTHR10250:SF22">
    <property type="entry name" value="MICROSOMAL GLUTATHIONE S-TRANSFERASE"/>
    <property type="match status" value="1"/>
</dbReference>
<dbReference type="GO" id="GO:0004602">
    <property type="term" value="F:glutathione peroxidase activity"/>
    <property type="evidence" value="ECO:0000318"/>
    <property type="project" value="GO_Central"/>
</dbReference>
<dbReference type="Proteomes" id="UP000030748">
    <property type="component" value="Unassembled WGS sequence"/>
</dbReference>
<evidence type="ECO:0000256" key="8">
    <source>
        <dbReference type="ARBA" id="ARBA00023128"/>
    </source>
</evidence>
<comment type="subcellular location">
    <subcellularLocation>
        <location evidence="1">Mitochondrion outer membrane</location>
        <topology evidence="1">Multi-pass membrane protein</topology>
    </subcellularLocation>
</comment>
<evidence type="ECO:0000256" key="14">
    <source>
        <dbReference type="ARBA" id="ARBA00037916"/>
    </source>
</evidence>
<evidence type="ECO:0000256" key="5">
    <source>
        <dbReference type="ARBA" id="ARBA00022989"/>
    </source>
</evidence>
<evidence type="ECO:0000313" key="23">
    <source>
        <dbReference type="Proteomes" id="UP000030748"/>
    </source>
</evidence>
<dbReference type="GO" id="GO:0004464">
    <property type="term" value="F:leukotriene-C4 synthase activity"/>
    <property type="evidence" value="ECO:0007669"/>
    <property type="project" value="UniProtKB-EC"/>
</dbReference>
<evidence type="ECO:0000256" key="17">
    <source>
        <dbReference type="ARBA" id="ARBA00051411"/>
    </source>
</evidence>
<dbReference type="AlphaFoldDB" id="A0A022QGK5"/>
<keyword evidence="3 21" id="KW-0812">Transmembrane</keyword>
<dbReference type="FunFam" id="1.20.120.550:FF:000004">
    <property type="entry name" value="Microsomal glutathione S-transferase 3"/>
    <property type="match status" value="1"/>
</dbReference>
<proteinExistence type="predicted"/>
<dbReference type="Gene3D" id="1.20.120.550">
    <property type="entry name" value="Membrane associated eicosanoid/glutathione metabolism-like domain"/>
    <property type="match status" value="1"/>
</dbReference>
<evidence type="ECO:0000256" key="7">
    <source>
        <dbReference type="ARBA" id="ARBA00023098"/>
    </source>
</evidence>
<dbReference type="GO" id="GO:0005783">
    <property type="term" value="C:endoplasmic reticulum"/>
    <property type="evidence" value="ECO:0000318"/>
    <property type="project" value="GO_Central"/>
</dbReference>
<keyword evidence="10" id="KW-0564">Palmitate</keyword>
<feature type="transmembrane region" description="Helical" evidence="21">
    <location>
        <begin position="58"/>
        <end position="77"/>
    </location>
</feature>
<evidence type="ECO:0000256" key="1">
    <source>
        <dbReference type="ARBA" id="ARBA00004374"/>
    </source>
</evidence>
<evidence type="ECO:0000256" key="19">
    <source>
        <dbReference type="ARBA" id="ARBA00075145"/>
    </source>
</evidence>
<gene>
    <name evidence="22" type="ORF">MIMGU_mgv1a014345mg</name>
</gene>
<evidence type="ECO:0000256" key="10">
    <source>
        <dbReference type="ARBA" id="ARBA00023139"/>
    </source>
</evidence>
<dbReference type="STRING" id="4155.A0A022QGK5"/>
<dbReference type="InterPro" id="IPR050997">
    <property type="entry name" value="MAPEG"/>
</dbReference>
<sequence>MGQIDAIESRRGASNKSIKSIIKHFLSPQILTNQKTEKKEKKKKSRMAGVELLLPKEYGYVVLVLVLYGLVNVWMALQVGKARRKYKVMYPIMYATADDTKDYNLFNCVQRGHQNSLEMMPTFFLLTVLGGIRHPLVSASLGLFYTFTRIFYFKGYSTGVPKNRLSIGKYNFIAIFGLMICTISLGVHLLRA</sequence>
<keyword evidence="4" id="KW-1000">Mitochondrion outer membrane</keyword>
<dbReference type="GO" id="GO:0006691">
    <property type="term" value="P:leukotriene metabolic process"/>
    <property type="evidence" value="ECO:0007669"/>
    <property type="project" value="UniProtKB-ARBA"/>
</dbReference>
<comment type="pathway">
    <text evidence="14">Lipid metabolism; arachidonate metabolism.</text>
</comment>
<evidence type="ECO:0000256" key="16">
    <source>
        <dbReference type="ARBA" id="ARBA00049298"/>
    </source>
</evidence>
<evidence type="ECO:0000313" key="22">
    <source>
        <dbReference type="EMBL" id="EYU25640.1"/>
    </source>
</evidence>
<dbReference type="SUPFAM" id="SSF161084">
    <property type="entry name" value="MAPEG domain-like"/>
    <property type="match status" value="1"/>
</dbReference>
<keyword evidence="11" id="KW-0456">Lyase</keyword>
<evidence type="ECO:0000256" key="20">
    <source>
        <dbReference type="ARBA" id="ARBA00076908"/>
    </source>
</evidence>
<evidence type="ECO:0000256" key="4">
    <source>
        <dbReference type="ARBA" id="ARBA00022787"/>
    </source>
</evidence>